<gene>
    <name evidence="1" type="primary">AVEN_112673_1</name>
    <name evidence="1" type="ORF">TNCV_3118511</name>
</gene>
<accession>A0A8X7BGE0</accession>
<dbReference type="EMBL" id="BMAU01021394">
    <property type="protein sequence ID" value="GFY30691.1"/>
    <property type="molecule type" value="Genomic_DNA"/>
</dbReference>
<sequence>MCTESITKNKGLEESERAWKNSREKYKRFPDTLLVESCLPEGTLLAWERSRNHESTQNTRSLEHLIIFCKEVQGDGATLPNWIWGPQHNFRKNKASVECVMQSELTTASTLRFKAQNVSFHPPTAAWWERLIRVFKDLLKRTLGNAVLTYEELLTVLCECESIVNIRPLAYVSEDSDDLVPLTPAIFMMSNSSLDVADLDLSDFAKFQKRVKFRARLLKDLRRRFS</sequence>
<dbReference type="Proteomes" id="UP000887159">
    <property type="component" value="Unassembled WGS sequence"/>
</dbReference>
<protein>
    <submittedName>
        <fullName evidence="1">Uncharacterized protein</fullName>
    </submittedName>
</protein>
<keyword evidence="2" id="KW-1185">Reference proteome</keyword>
<reference evidence="1" key="1">
    <citation type="submission" date="2020-08" db="EMBL/GenBank/DDBJ databases">
        <title>Multicomponent nature underlies the extraordinary mechanical properties of spider dragline silk.</title>
        <authorList>
            <person name="Kono N."/>
            <person name="Nakamura H."/>
            <person name="Mori M."/>
            <person name="Yoshida Y."/>
            <person name="Ohtoshi R."/>
            <person name="Malay A.D."/>
            <person name="Moran D.A.P."/>
            <person name="Tomita M."/>
            <person name="Numata K."/>
            <person name="Arakawa K."/>
        </authorList>
    </citation>
    <scope>NUCLEOTIDE SEQUENCE</scope>
</reference>
<organism evidence="1 2">
    <name type="scientific">Trichonephila clavipes</name>
    <name type="common">Golden silk orbweaver</name>
    <name type="synonym">Nephila clavipes</name>
    <dbReference type="NCBI Taxonomy" id="2585209"/>
    <lineage>
        <taxon>Eukaryota</taxon>
        <taxon>Metazoa</taxon>
        <taxon>Ecdysozoa</taxon>
        <taxon>Arthropoda</taxon>
        <taxon>Chelicerata</taxon>
        <taxon>Arachnida</taxon>
        <taxon>Araneae</taxon>
        <taxon>Araneomorphae</taxon>
        <taxon>Entelegynae</taxon>
        <taxon>Araneoidea</taxon>
        <taxon>Nephilidae</taxon>
        <taxon>Trichonephila</taxon>
    </lineage>
</organism>
<proteinExistence type="predicted"/>
<comment type="caution">
    <text evidence="1">The sequence shown here is derived from an EMBL/GenBank/DDBJ whole genome shotgun (WGS) entry which is preliminary data.</text>
</comment>
<dbReference type="AlphaFoldDB" id="A0A8X7BGE0"/>
<dbReference type="PANTHER" id="PTHR47331">
    <property type="entry name" value="PHD-TYPE DOMAIN-CONTAINING PROTEIN"/>
    <property type="match status" value="1"/>
</dbReference>
<evidence type="ECO:0000313" key="1">
    <source>
        <dbReference type="EMBL" id="GFY30691.1"/>
    </source>
</evidence>
<evidence type="ECO:0000313" key="2">
    <source>
        <dbReference type="Proteomes" id="UP000887159"/>
    </source>
</evidence>
<name>A0A8X7BGE0_TRICX</name>
<dbReference type="PANTHER" id="PTHR47331:SF1">
    <property type="entry name" value="GAG-LIKE PROTEIN"/>
    <property type="match status" value="1"/>
</dbReference>